<keyword evidence="3 5" id="KW-0547">Nucleotide-binding</keyword>
<dbReference type="GO" id="GO:0046917">
    <property type="term" value="F:triphosphoribosyl-dephospho-CoA synthase activity"/>
    <property type="evidence" value="ECO:0007669"/>
    <property type="project" value="UniProtKB-UniRule"/>
</dbReference>
<dbReference type="InterPro" id="IPR002736">
    <property type="entry name" value="CitG"/>
</dbReference>
<keyword evidence="2 5" id="KW-0808">Transferase</keyword>
<dbReference type="GO" id="GO:0005524">
    <property type="term" value="F:ATP binding"/>
    <property type="evidence" value="ECO:0007669"/>
    <property type="project" value="UniProtKB-KW"/>
</dbReference>
<dbReference type="AlphaFoldDB" id="A0A1M6LYL8"/>
<dbReference type="OrthoDB" id="114886at2"/>
<dbReference type="PANTHER" id="PTHR30201">
    <property type="entry name" value="TRIPHOSPHORIBOSYL-DEPHOSPHO-COA SYNTHASE"/>
    <property type="match status" value="1"/>
</dbReference>
<evidence type="ECO:0000313" key="6">
    <source>
        <dbReference type="EMBL" id="SHJ76286.1"/>
    </source>
</evidence>
<dbReference type="InterPro" id="IPR017551">
    <property type="entry name" value="TriPribosyl-deP-CoA_syn_CitG"/>
</dbReference>
<reference evidence="6 7" key="1">
    <citation type="submission" date="2016-11" db="EMBL/GenBank/DDBJ databases">
        <authorList>
            <person name="Jaros S."/>
            <person name="Januszkiewicz K."/>
            <person name="Wedrychowicz H."/>
        </authorList>
    </citation>
    <scope>NUCLEOTIDE SEQUENCE [LARGE SCALE GENOMIC DNA]</scope>
    <source>
        <strain evidence="6 7">DSM 21864</strain>
    </source>
</reference>
<gene>
    <name evidence="5" type="primary">citG</name>
    <name evidence="6" type="ORF">SAMN05444401_3833</name>
</gene>
<dbReference type="PANTHER" id="PTHR30201:SF2">
    <property type="entry name" value="2-(5''-TRIPHOSPHORIBOSYL)-3'-DEPHOSPHOCOENZYME-A SYNTHASE"/>
    <property type="match status" value="1"/>
</dbReference>
<protein>
    <recommendedName>
        <fullName evidence="5">Probable 2-(5''-triphosphoribosyl)-3'-dephosphocoenzyme-A synthase</fullName>
        <shortName evidence="5">2-(5''-triphosphoribosyl)-3'-dephospho-CoA synthase</shortName>
        <ecNumber evidence="5">2.4.2.52</ecNumber>
    </recommendedName>
</protein>
<dbReference type="GO" id="GO:0051191">
    <property type="term" value="P:prosthetic group biosynthetic process"/>
    <property type="evidence" value="ECO:0007669"/>
    <property type="project" value="TreeGrafter"/>
</dbReference>
<comment type="similarity">
    <text evidence="5">Belongs to the CitG/MdcB family.</text>
</comment>
<dbReference type="Proteomes" id="UP000184080">
    <property type="component" value="Unassembled WGS sequence"/>
</dbReference>
<sequence length="308" mass="34501">MILKYKDLSTQVIIGGNLKTEEFAHYYASLAQRAVLYEVSTTPKPGLVDRDNNGAHKDMDFYTFMASSSVLYRGFYECILEGLSFKEEDSTKLLDNIRKPGLHCEKAMFQATSGVNTHKGMIFSMGILCAAVGKLYEKDKNSNLTILNLCNEVKAMAKNLTTKDFENIHNKTELTHGEKLYKDFGLKGIRGEVESGFSTIQKNVLPLLMKWKVSKHLPLNELFIEILFRLMAENDDTNVITRAGIEGLQYTKDTAKAFLAQGGTCQPAFKEKIEDINKDFIEKNISPGGSADLLSVSIFLAMIEGFLF</sequence>
<comment type="catalytic activity">
    <reaction evidence="1 5">
        <text>3'-dephospho-CoA + ATP = 2'-(5''-triphospho-alpha-D-ribosyl)-3'-dephospho-CoA + adenine</text>
        <dbReference type="Rhea" id="RHEA:15117"/>
        <dbReference type="ChEBI" id="CHEBI:16708"/>
        <dbReference type="ChEBI" id="CHEBI:30616"/>
        <dbReference type="ChEBI" id="CHEBI:57328"/>
        <dbReference type="ChEBI" id="CHEBI:61378"/>
        <dbReference type="EC" id="2.4.2.52"/>
    </reaction>
</comment>
<dbReference type="EC" id="2.4.2.52" evidence="5"/>
<evidence type="ECO:0000313" key="7">
    <source>
        <dbReference type="Proteomes" id="UP000184080"/>
    </source>
</evidence>
<organism evidence="6 7">
    <name type="scientific">Clostridium amylolyticum</name>
    <dbReference type="NCBI Taxonomy" id="1121298"/>
    <lineage>
        <taxon>Bacteria</taxon>
        <taxon>Bacillati</taxon>
        <taxon>Bacillota</taxon>
        <taxon>Clostridia</taxon>
        <taxon>Eubacteriales</taxon>
        <taxon>Clostridiaceae</taxon>
        <taxon>Clostridium</taxon>
    </lineage>
</organism>
<evidence type="ECO:0000256" key="4">
    <source>
        <dbReference type="ARBA" id="ARBA00022840"/>
    </source>
</evidence>
<evidence type="ECO:0000256" key="2">
    <source>
        <dbReference type="ARBA" id="ARBA00022679"/>
    </source>
</evidence>
<dbReference type="EMBL" id="FQZO01000007">
    <property type="protein sequence ID" value="SHJ76286.1"/>
    <property type="molecule type" value="Genomic_DNA"/>
</dbReference>
<evidence type="ECO:0000256" key="1">
    <source>
        <dbReference type="ARBA" id="ARBA00001210"/>
    </source>
</evidence>
<dbReference type="Gene3D" id="1.10.4200.10">
    <property type="entry name" value="Triphosphoribosyl-dephospho-CoA protein"/>
    <property type="match status" value="1"/>
</dbReference>
<keyword evidence="7" id="KW-1185">Reference proteome</keyword>
<proteinExistence type="inferred from homology"/>
<dbReference type="NCBIfam" id="TIGR03125">
    <property type="entry name" value="citrate_citG"/>
    <property type="match status" value="1"/>
</dbReference>
<accession>A0A1M6LYL8</accession>
<dbReference type="STRING" id="1121298.SAMN05444401_3833"/>
<dbReference type="HAMAP" id="MF_00397">
    <property type="entry name" value="CitG"/>
    <property type="match status" value="1"/>
</dbReference>
<dbReference type="Pfam" id="PF01874">
    <property type="entry name" value="CitG"/>
    <property type="match status" value="1"/>
</dbReference>
<evidence type="ECO:0000256" key="3">
    <source>
        <dbReference type="ARBA" id="ARBA00022741"/>
    </source>
</evidence>
<keyword evidence="4 5" id="KW-0067">ATP-binding</keyword>
<evidence type="ECO:0000256" key="5">
    <source>
        <dbReference type="HAMAP-Rule" id="MF_00397"/>
    </source>
</evidence>
<name>A0A1M6LYL8_9CLOT</name>